<evidence type="ECO:0000313" key="1">
    <source>
        <dbReference type="EMBL" id="CCM74377.1"/>
    </source>
</evidence>
<dbReference type="AlphaFoldDB" id="K0PT97"/>
<sequence length="28" mass="3033">MLHTVFVDKMIVKVVSAQTGTPAQVGQF</sequence>
<dbReference type="Proteomes" id="UP000009319">
    <property type="component" value="Unassembled WGS sequence"/>
</dbReference>
<accession>K0PT97</accession>
<organism evidence="1 2">
    <name type="scientific">Rhizobium mesoamericanum STM3625</name>
    <dbReference type="NCBI Taxonomy" id="1211777"/>
    <lineage>
        <taxon>Bacteria</taxon>
        <taxon>Pseudomonadati</taxon>
        <taxon>Pseudomonadota</taxon>
        <taxon>Alphaproteobacteria</taxon>
        <taxon>Hyphomicrobiales</taxon>
        <taxon>Rhizobiaceae</taxon>
        <taxon>Rhizobium/Agrobacterium group</taxon>
        <taxon>Rhizobium</taxon>
    </lineage>
</organism>
<dbReference type="EMBL" id="CANI01000004">
    <property type="protein sequence ID" value="CCM74377.1"/>
    <property type="molecule type" value="Genomic_DNA"/>
</dbReference>
<evidence type="ECO:0000313" key="2">
    <source>
        <dbReference type="Proteomes" id="UP000009319"/>
    </source>
</evidence>
<name>K0PT97_9HYPH</name>
<gene>
    <name evidence="1" type="ORF">BN77_1501</name>
</gene>
<reference evidence="1 2" key="1">
    <citation type="journal article" date="2013" name="Genome Announc.">
        <title>Draft Genome Sequence of Rhizobium mesoamericanum STM3625, a Nitrogen-Fixing Symbiont of Mimosa pudica Isolated in French Guiana (South America).</title>
        <authorList>
            <person name="Moulin L."/>
            <person name="Mornico D."/>
            <person name="Melkonian R."/>
            <person name="Klonowska A."/>
        </authorList>
    </citation>
    <scope>NUCLEOTIDE SEQUENCE [LARGE SCALE GENOMIC DNA]</scope>
    <source>
        <strain evidence="1 2">STM3625</strain>
    </source>
</reference>
<comment type="caution">
    <text evidence="1">The sequence shown here is derived from an EMBL/GenBank/DDBJ whole genome shotgun (WGS) entry which is preliminary data.</text>
</comment>
<keyword evidence="2" id="KW-1185">Reference proteome</keyword>
<proteinExistence type="predicted"/>
<protein>
    <submittedName>
        <fullName evidence="1">Uncharacterized protein</fullName>
    </submittedName>
</protein>
<dbReference type="HOGENOM" id="CLU_3412833_0_0_5"/>